<dbReference type="InterPro" id="IPR050090">
    <property type="entry name" value="Tyrosine_recombinase_XerCD"/>
</dbReference>
<dbReference type="Pfam" id="PF14657">
    <property type="entry name" value="Arm-DNA-bind_4"/>
    <property type="match status" value="1"/>
</dbReference>
<dbReference type="InterPro" id="IPR013762">
    <property type="entry name" value="Integrase-like_cat_sf"/>
</dbReference>
<dbReference type="Gene3D" id="1.10.443.10">
    <property type="entry name" value="Intergrase catalytic core"/>
    <property type="match status" value="1"/>
</dbReference>
<evidence type="ECO:0000256" key="2">
    <source>
        <dbReference type="ARBA" id="ARBA00022908"/>
    </source>
</evidence>
<feature type="domain" description="Tyr recombinase" evidence="6">
    <location>
        <begin position="164"/>
        <end position="369"/>
    </location>
</feature>
<evidence type="ECO:0000259" key="6">
    <source>
        <dbReference type="PROSITE" id="PS51898"/>
    </source>
</evidence>
<dbReference type="InterPro" id="IPR028259">
    <property type="entry name" value="AP2-like_int_N"/>
</dbReference>
<dbReference type="PANTHER" id="PTHR30349:SF64">
    <property type="entry name" value="PROPHAGE INTEGRASE INTD-RELATED"/>
    <property type="match status" value="1"/>
</dbReference>
<accession>A0A1Q8Q258</accession>
<dbReference type="GO" id="GO:0003677">
    <property type="term" value="F:DNA binding"/>
    <property type="evidence" value="ECO:0007669"/>
    <property type="project" value="UniProtKB-UniRule"/>
</dbReference>
<feature type="domain" description="Core-binding (CB)" evidence="7">
    <location>
        <begin position="59"/>
        <end position="142"/>
    </location>
</feature>
<dbReference type="Pfam" id="PF14659">
    <property type="entry name" value="Phage_int_SAM_3"/>
    <property type="match status" value="1"/>
</dbReference>
<evidence type="ECO:0000313" key="9">
    <source>
        <dbReference type="Proteomes" id="UP000185568"/>
    </source>
</evidence>
<keyword evidence="4" id="KW-0233">DNA recombination</keyword>
<dbReference type="STRING" id="1714264.BTO30_15060"/>
<dbReference type="AlphaFoldDB" id="A0A1Q8Q258"/>
<evidence type="ECO:0000256" key="5">
    <source>
        <dbReference type="PROSITE-ProRule" id="PRU01248"/>
    </source>
</evidence>
<dbReference type="GO" id="GO:0015074">
    <property type="term" value="P:DNA integration"/>
    <property type="evidence" value="ECO:0007669"/>
    <property type="project" value="UniProtKB-KW"/>
</dbReference>
<protein>
    <submittedName>
        <fullName evidence="8">Site-specific integrase</fullName>
    </submittedName>
</protein>
<dbReference type="CDD" id="cd01189">
    <property type="entry name" value="INT_ICEBs1_C_like"/>
    <property type="match status" value="1"/>
</dbReference>
<evidence type="ECO:0000256" key="1">
    <source>
        <dbReference type="ARBA" id="ARBA00008857"/>
    </source>
</evidence>
<dbReference type="InterPro" id="IPR010998">
    <property type="entry name" value="Integrase_recombinase_N"/>
</dbReference>
<evidence type="ECO:0000313" key="8">
    <source>
        <dbReference type="EMBL" id="OLN21433.1"/>
    </source>
</evidence>
<keyword evidence="3 5" id="KW-0238">DNA-binding</keyword>
<proteinExistence type="inferred from homology"/>
<dbReference type="GO" id="GO:0006310">
    <property type="term" value="P:DNA recombination"/>
    <property type="evidence" value="ECO:0007669"/>
    <property type="project" value="UniProtKB-KW"/>
</dbReference>
<organism evidence="8 9">
    <name type="scientific">Domibacillus antri</name>
    <dbReference type="NCBI Taxonomy" id="1714264"/>
    <lineage>
        <taxon>Bacteria</taxon>
        <taxon>Bacillati</taxon>
        <taxon>Bacillota</taxon>
        <taxon>Bacilli</taxon>
        <taxon>Bacillales</taxon>
        <taxon>Bacillaceae</taxon>
        <taxon>Domibacillus</taxon>
    </lineage>
</organism>
<evidence type="ECO:0000256" key="4">
    <source>
        <dbReference type="ARBA" id="ARBA00023172"/>
    </source>
</evidence>
<evidence type="ECO:0000256" key="3">
    <source>
        <dbReference type="ARBA" id="ARBA00023125"/>
    </source>
</evidence>
<dbReference type="SUPFAM" id="SSF56349">
    <property type="entry name" value="DNA breaking-rejoining enzymes"/>
    <property type="match status" value="1"/>
</dbReference>
<dbReference type="PROSITE" id="PS51900">
    <property type="entry name" value="CB"/>
    <property type="match status" value="1"/>
</dbReference>
<dbReference type="Pfam" id="PF00589">
    <property type="entry name" value="Phage_integrase"/>
    <property type="match status" value="1"/>
</dbReference>
<dbReference type="PANTHER" id="PTHR30349">
    <property type="entry name" value="PHAGE INTEGRASE-RELATED"/>
    <property type="match status" value="1"/>
</dbReference>
<sequence length="399" mass="46857">MASFRQRGDKWEYRIVYKDPFTQKKREKTKGGFLKKKEAQLAAREMERQLEDGFEQRNISLKAYLYEWLHEYKKGTVRQNTFDTHENSIKNHIVPYFKELPLKSVTPTKYQKFLNSLHDAGYSRRTVEIVHGTMYGAMKKAVSLRKIQYNPCEGATIKGVEKKREIKFIDSNYISPFLKEVYKYGYLYWIFFMVLIETGMRKGEAGALQWSDINIKERTIGIHKSLNYKAYKSKDPEVLFGDTKTYPSDRTIRISQTLTRALQEHLKYQNQNKLALEDDYCHELNLVLCKNDGTPIPKSSLFNAFKKSLERIDHPRLPIHSLRHTHVVLQMEADANMKYIQERLGHGGIEITSDVYAHLSKKLEDQQMDRYEDYMKDVFAGKIFTKKDGQKLGKAENED</sequence>
<keyword evidence="2" id="KW-0229">DNA integration</keyword>
<name>A0A1Q8Q258_9BACI</name>
<dbReference type="PROSITE" id="PS51898">
    <property type="entry name" value="TYR_RECOMBINASE"/>
    <property type="match status" value="1"/>
</dbReference>
<comment type="similarity">
    <text evidence="1">Belongs to the 'phage' integrase family.</text>
</comment>
<dbReference type="Gene3D" id="1.10.150.130">
    <property type="match status" value="1"/>
</dbReference>
<reference evidence="8 9" key="1">
    <citation type="submission" date="2016-12" db="EMBL/GenBank/DDBJ databases">
        <title>Domibacillus antri genome sequencing.</title>
        <authorList>
            <person name="Verma A."/>
            <person name="Krishnamurthi S."/>
        </authorList>
    </citation>
    <scope>NUCLEOTIDE SEQUENCE [LARGE SCALE GENOMIC DNA]</scope>
    <source>
        <strain evidence="8 9">XD80</strain>
    </source>
</reference>
<dbReference type="Proteomes" id="UP000185568">
    <property type="component" value="Unassembled WGS sequence"/>
</dbReference>
<evidence type="ECO:0000259" key="7">
    <source>
        <dbReference type="PROSITE" id="PS51900"/>
    </source>
</evidence>
<dbReference type="InterPro" id="IPR011010">
    <property type="entry name" value="DNA_brk_join_enz"/>
</dbReference>
<dbReference type="InterPro" id="IPR004107">
    <property type="entry name" value="Integrase_SAM-like_N"/>
</dbReference>
<gene>
    <name evidence="8" type="ORF">BTO30_15060</name>
</gene>
<dbReference type="InterPro" id="IPR044068">
    <property type="entry name" value="CB"/>
</dbReference>
<comment type="caution">
    <text evidence="8">The sequence shown here is derived from an EMBL/GenBank/DDBJ whole genome shotgun (WGS) entry which is preliminary data.</text>
</comment>
<dbReference type="RefSeq" id="WP_075399529.1">
    <property type="nucleotide sequence ID" value="NZ_MSDU01000048.1"/>
</dbReference>
<dbReference type="EMBL" id="MSDU01000048">
    <property type="protein sequence ID" value="OLN21433.1"/>
    <property type="molecule type" value="Genomic_DNA"/>
</dbReference>
<dbReference type="InterPro" id="IPR002104">
    <property type="entry name" value="Integrase_catalytic"/>
</dbReference>
<keyword evidence="9" id="KW-1185">Reference proteome</keyword>